<dbReference type="AlphaFoldDB" id="A0A177WLL4"/>
<dbReference type="InterPro" id="IPR013525">
    <property type="entry name" value="ABC2_TM"/>
</dbReference>
<comment type="subcellular location">
    <subcellularLocation>
        <location evidence="1">Membrane</location>
        <topology evidence="1">Multi-pass membrane protein</topology>
    </subcellularLocation>
</comment>
<sequence length="450" mass="49396">MAAMLHFRQTLFRRNIATLLASILLPIVMVGMAVGISTGIQSSIPTAPAIPSYTQSIATPELLSSIPSIALVIPKASAAQQLAISNSIRTSFAALDKPNIQLVSFASITDYQATLVNTYRGVANATLIPAALAILQDIPTLPASDGLLDFQYQLFIEENQPKGLEPLMIQIADEAKQSLLQQTGSVSFRAVFTSFDFSGFYYDVSLTIIPTFIVAAFAQMISFFSMSRIEEREKKQRDYLFTMGLSPPYLLSDLVVSSLILYGFGVKAFTQTNYLNWFLPMFCFGLLCSPLGSCLAFLFRKQDSAGAAMGLGISIVVFVPYFFVYFLAKNVMNPELMYVISALLPTFGFYQALNAIGLASIASSPFDLVSLGDFQHNPVLPLSLIMIVQTISCSANPIRGEISWAMTLLRSMAMHLNAFLRKMDTESSQGYGWLNLKHEDVTYKQSRSSS</sequence>
<accession>A0A177WLL4</accession>
<evidence type="ECO:0000256" key="3">
    <source>
        <dbReference type="ARBA" id="ARBA00022989"/>
    </source>
</evidence>
<evidence type="ECO:0000313" key="8">
    <source>
        <dbReference type="Proteomes" id="UP000077115"/>
    </source>
</evidence>
<feature type="transmembrane region" description="Helical" evidence="5">
    <location>
        <begin position="306"/>
        <end position="328"/>
    </location>
</feature>
<evidence type="ECO:0000259" key="6">
    <source>
        <dbReference type="Pfam" id="PF12698"/>
    </source>
</evidence>
<dbReference type="Proteomes" id="UP000077115">
    <property type="component" value="Unassembled WGS sequence"/>
</dbReference>
<feature type="domain" description="ABC-2 type transporter transmembrane" evidence="6">
    <location>
        <begin position="18"/>
        <end position="389"/>
    </location>
</feature>
<reference evidence="7 8" key="1">
    <citation type="submission" date="2006-10" db="EMBL/GenBank/DDBJ databases">
        <title>The Genome Sequence of Batrachochytrium dendrobatidis JEL423.</title>
        <authorList>
            <consortium name="The Broad Institute Genome Sequencing Platform"/>
            <person name="Birren B."/>
            <person name="Lander E."/>
            <person name="Galagan J."/>
            <person name="Cuomo C."/>
            <person name="Devon K."/>
            <person name="Jaffe D."/>
            <person name="Butler J."/>
            <person name="Alvarez P."/>
            <person name="Gnerre S."/>
            <person name="Grabherr M."/>
            <person name="Kleber M."/>
            <person name="Mauceli E."/>
            <person name="Brockman W."/>
            <person name="Young S."/>
            <person name="LaButti K."/>
            <person name="Sykes S."/>
            <person name="DeCaprio D."/>
            <person name="Crawford M."/>
            <person name="Koehrsen M."/>
            <person name="Engels R."/>
            <person name="Montgomery P."/>
            <person name="Pearson M."/>
            <person name="Howarth C."/>
            <person name="Larson L."/>
            <person name="White J."/>
            <person name="O'Leary S."/>
            <person name="Kodira C."/>
            <person name="Zeng Q."/>
            <person name="Yandava C."/>
            <person name="Alvarado L."/>
            <person name="Longcore J."/>
            <person name="James T."/>
        </authorList>
    </citation>
    <scope>NUCLEOTIDE SEQUENCE [LARGE SCALE GENOMIC DNA]</scope>
    <source>
        <strain evidence="7 8">JEL423</strain>
    </source>
</reference>
<dbReference type="EMBL" id="DS022304">
    <property type="protein sequence ID" value="OAJ40340.1"/>
    <property type="molecule type" value="Genomic_DNA"/>
</dbReference>
<evidence type="ECO:0000256" key="4">
    <source>
        <dbReference type="ARBA" id="ARBA00023136"/>
    </source>
</evidence>
<evidence type="ECO:0000256" key="1">
    <source>
        <dbReference type="ARBA" id="ARBA00004141"/>
    </source>
</evidence>
<protein>
    <recommendedName>
        <fullName evidence="6">ABC-2 type transporter transmembrane domain-containing protein</fullName>
    </recommendedName>
</protein>
<proteinExistence type="predicted"/>
<organism evidence="7 8">
    <name type="scientific">Batrachochytrium dendrobatidis (strain JEL423)</name>
    <dbReference type="NCBI Taxonomy" id="403673"/>
    <lineage>
        <taxon>Eukaryota</taxon>
        <taxon>Fungi</taxon>
        <taxon>Fungi incertae sedis</taxon>
        <taxon>Chytridiomycota</taxon>
        <taxon>Chytridiomycota incertae sedis</taxon>
        <taxon>Chytridiomycetes</taxon>
        <taxon>Rhizophydiales</taxon>
        <taxon>Rhizophydiales incertae sedis</taxon>
        <taxon>Batrachochytrium</taxon>
    </lineage>
</organism>
<keyword evidence="2 5" id="KW-0812">Transmembrane</keyword>
<dbReference type="STRING" id="403673.A0A177WLL4"/>
<evidence type="ECO:0000313" key="7">
    <source>
        <dbReference type="EMBL" id="OAJ40340.1"/>
    </source>
</evidence>
<dbReference type="VEuPathDB" id="FungiDB:BDEG_24084"/>
<feature type="transmembrane region" description="Helical" evidence="5">
    <location>
        <begin position="277"/>
        <end position="299"/>
    </location>
</feature>
<feature type="transmembrane region" description="Helical" evidence="5">
    <location>
        <begin position="199"/>
        <end position="218"/>
    </location>
</feature>
<keyword evidence="3 5" id="KW-1133">Transmembrane helix</keyword>
<reference evidence="7 8" key="2">
    <citation type="submission" date="2016-05" db="EMBL/GenBank/DDBJ databases">
        <title>Lineage-specific infection strategies underlie the spectrum of fungal disease in amphibians.</title>
        <authorList>
            <person name="Cuomo C.A."/>
            <person name="Farrer R.A."/>
            <person name="James T."/>
            <person name="Longcore J."/>
            <person name="Birren B."/>
        </authorList>
    </citation>
    <scope>NUCLEOTIDE SEQUENCE [LARGE SCALE GENOMIC DNA]</scope>
    <source>
        <strain evidence="7 8">JEL423</strain>
    </source>
</reference>
<evidence type="ECO:0000256" key="2">
    <source>
        <dbReference type="ARBA" id="ARBA00022692"/>
    </source>
</evidence>
<keyword evidence="4 5" id="KW-0472">Membrane</keyword>
<gene>
    <name evidence="7" type="ORF">BDEG_24084</name>
</gene>
<feature type="transmembrane region" description="Helical" evidence="5">
    <location>
        <begin position="239"/>
        <end position="265"/>
    </location>
</feature>
<dbReference type="GO" id="GO:0140359">
    <property type="term" value="F:ABC-type transporter activity"/>
    <property type="evidence" value="ECO:0007669"/>
    <property type="project" value="InterPro"/>
</dbReference>
<name>A0A177WLL4_BATDL</name>
<evidence type="ECO:0000256" key="5">
    <source>
        <dbReference type="SAM" id="Phobius"/>
    </source>
</evidence>
<dbReference type="Pfam" id="PF12698">
    <property type="entry name" value="ABC2_membrane_3"/>
    <property type="match status" value="1"/>
</dbReference>
<dbReference type="GO" id="GO:0016020">
    <property type="term" value="C:membrane"/>
    <property type="evidence" value="ECO:0007669"/>
    <property type="project" value="UniProtKB-SubCell"/>
</dbReference>